<organism evidence="9 10">
    <name type="scientific">Paenibacillus chibensis</name>
    <dbReference type="NCBI Taxonomy" id="59846"/>
    <lineage>
        <taxon>Bacteria</taxon>
        <taxon>Bacillati</taxon>
        <taxon>Bacillota</taxon>
        <taxon>Bacilli</taxon>
        <taxon>Bacillales</taxon>
        <taxon>Paenibacillaceae</taxon>
        <taxon>Paenibacillus</taxon>
    </lineage>
</organism>
<evidence type="ECO:0000259" key="8">
    <source>
        <dbReference type="PROSITE" id="PS50928"/>
    </source>
</evidence>
<comment type="subcellular location">
    <subcellularLocation>
        <location evidence="1 7">Cell membrane</location>
        <topology evidence="1 7">Multi-pass membrane protein</topology>
    </subcellularLocation>
</comment>
<dbReference type="CDD" id="cd06261">
    <property type="entry name" value="TM_PBP2"/>
    <property type="match status" value="1"/>
</dbReference>
<protein>
    <submittedName>
        <fullName evidence="9">ABC transporter permease</fullName>
    </submittedName>
</protein>
<evidence type="ECO:0000256" key="5">
    <source>
        <dbReference type="ARBA" id="ARBA00022989"/>
    </source>
</evidence>
<keyword evidence="5 7" id="KW-1133">Transmembrane helix</keyword>
<sequence>MWKFILGRTLQSAFVLFIVASVAFILMHLMPGNPWATLGMSEEEYKRVEELKHAYGMDLPIYVQYFKWLKGLLHGDLGYGYNNMTAINLFIWKFAKNSVILLGTAWIITLMIAIPWGIHNSRKPYGISDRVAFFLGFIGFSVPAFVLGYWLQQLFAMQLFWLPPSSMHTPSKEGQIGDLILHLILPATTVALGMLAYYLKFIKDGMLEVLDSDYLMTARAKGASERRVVYRHALKNALIPIITLMALDIPSLVAGSAIVENVFNWNGLGRLMVGSALQRDYAVLVAIILIVSTFIVLINWLTDIVYTIVDPRVRVYGRKVSVK</sequence>
<name>A0ABU6PQF3_9BACL</name>
<dbReference type="RefSeq" id="WP_328276572.1">
    <property type="nucleotide sequence ID" value="NZ_JARTLD010000017.1"/>
</dbReference>
<feature type="transmembrane region" description="Helical" evidence="7">
    <location>
        <begin position="99"/>
        <end position="119"/>
    </location>
</feature>
<evidence type="ECO:0000313" key="10">
    <source>
        <dbReference type="Proteomes" id="UP001343257"/>
    </source>
</evidence>
<dbReference type="EMBL" id="JARTLD010000017">
    <property type="protein sequence ID" value="MED5017109.1"/>
    <property type="molecule type" value="Genomic_DNA"/>
</dbReference>
<dbReference type="PANTHER" id="PTHR43163">
    <property type="entry name" value="DIPEPTIDE TRANSPORT SYSTEM PERMEASE PROTEIN DPPB-RELATED"/>
    <property type="match status" value="1"/>
</dbReference>
<keyword evidence="2 7" id="KW-0813">Transport</keyword>
<feature type="transmembrane region" description="Helical" evidence="7">
    <location>
        <begin position="12"/>
        <end position="30"/>
    </location>
</feature>
<dbReference type="InterPro" id="IPR045621">
    <property type="entry name" value="BPD_transp_1_N"/>
</dbReference>
<keyword evidence="4 7" id="KW-0812">Transmembrane</keyword>
<evidence type="ECO:0000313" key="9">
    <source>
        <dbReference type="EMBL" id="MED5017109.1"/>
    </source>
</evidence>
<feature type="transmembrane region" description="Helical" evidence="7">
    <location>
        <begin position="131"/>
        <end position="151"/>
    </location>
</feature>
<feature type="transmembrane region" description="Helical" evidence="7">
    <location>
        <begin position="281"/>
        <end position="309"/>
    </location>
</feature>
<dbReference type="Pfam" id="PF19300">
    <property type="entry name" value="BPD_transp_1_N"/>
    <property type="match status" value="1"/>
</dbReference>
<evidence type="ECO:0000256" key="6">
    <source>
        <dbReference type="ARBA" id="ARBA00023136"/>
    </source>
</evidence>
<dbReference type="Gene3D" id="1.10.3720.10">
    <property type="entry name" value="MetI-like"/>
    <property type="match status" value="1"/>
</dbReference>
<dbReference type="Proteomes" id="UP001343257">
    <property type="component" value="Unassembled WGS sequence"/>
</dbReference>
<keyword evidence="3" id="KW-1003">Cell membrane</keyword>
<keyword evidence="6 7" id="KW-0472">Membrane</keyword>
<dbReference type="PROSITE" id="PS50928">
    <property type="entry name" value="ABC_TM1"/>
    <property type="match status" value="1"/>
</dbReference>
<comment type="caution">
    <text evidence="9">The sequence shown here is derived from an EMBL/GenBank/DDBJ whole genome shotgun (WGS) entry which is preliminary data.</text>
</comment>
<reference evidence="9 10" key="1">
    <citation type="submission" date="2023-03" db="EMBL/GenBank/DDBJ databases">
        <title>Bacillus Genome Sequencing.</title>
        <authorList>
            <person name="Dunlap C."/>
        </authorList>
    </citation>
    <scope>NUCLEOTIDE SEQUENCE [LARGE SCALE GENOMIC DNA]</scope>
    <source>
        <strain evidence="9 10">NRS-52</strain>
    </source>
</reference>
<gene>
    <name evidence="9" type="ORF">P9847_07275</name>
</gene>
<feature type="domain" description="ABC transmembrane type-1" evidence="8">
    <location>
        <begin position="95"/>
        <end position="302"/>
    </location>
</feature>
<comment type="similarity">
    <text evidence="7">Belongs to the binding-protein-dependent transport system permease family.</text>
</comment>
<dbReference type="PANTHER" id="PTHR43163:SF6">
    <property type="entry name" value="DIPEPTIDE TRANSPORT SYSTEM PERMEASE PROTEIN DPPB-RELATED"/>
    <property type="match status" value="1"/>
</dbReference>
<evidence type="ECO:0000256" key="3">
    <source>
        <dbReference type="ARBA" id="ARBA00022475"/>
    </source>
</evidence>
<accession>A0ABU6PQF3</accession>
<keyword evidence="10" id="KW-1185">Reference proteome</keyword>
<evidence type="ECO:0000256" key="2">
    <source>
        <dbReference type="ARBA" id="ARBA00022448"/>
    </source>
</evidence>
<dbReference type="Pfam" id="PF00528">
    <property type="entry name" value="BPD_transp_1"/>
    <property type="match status" value="1"/>
</dbReference>
<feature type="transmembrane region" description="Helical" evidence="7">
    <location>
        <begin position="179"/>
        <end position="199"/>
    </location>
</feature>
<dbReference type="SUPFAM" id="SSF161098">
    <property type="entry name" value="MetI-like"/>
    <property type="match status" value="1"/>
</dbReference>
<evidence type="ECO:0000256" key="7">
    <source>
        <dbReference type="RuleBase" id="RU363032"/>
    </source>
</evidence>
<feature type="transmembrane region" description="Helical" evidence="7">
    <location>
        <begin position="237"/>
        <end position="259"/>
    </location>
</feature>
<proteinExistence type="inferred from homology"/>
<dbReference type="InterPro" id="IPR035906">
    <property type="entry name" value="MetI-like_sf"/>
</dbReference>
<dbReference type="InterPro" id="IPR000515">
    <property type="entry name" value="MetI-like"/>
</dbReference>
<evidence type="ECO:0000256" key="4">
    <source>
        <dbReference type="ARBA" id="ARBA00022692"/>
    </source>
</evidence>
<evidence type="ECO:0000256" key="1">
    <source>
        <dbReference type="ARBA" id="ARBA00004651"/>
    </source>
</evidence>